<evidence type="ECO:0000259" key="2">
    <source>
        <dbReference type="Pfam" id="PF01609"/>
    </source>
</evidence>
<dbReference type="PANTHER" id="PTHR35404">
    <property type="entry name" value="TRANSPOSASE OF TN10"/>
    <property type="match status" value="1"/>
</dbReference>
<organism evidence="3 4">
    <name type="scientific">Methylophaga sulfidovorans</name>
    <dbReference type="NCBI Taxonomy" id="45496"/>
    <lineage>
        <taxon>Bacteria</taxon>
        <taxon>Pseudomonadati</taxon>
        <taxon>Pseudomonadota</taxon>
        <taxon>Gammaproteobacteria</taxon>
        <taxon>Thiotrichales</taxon>
        <taxon>Piscirickettsiaceae</taxon>
        <taxon>Methylophaga</taxon>
    </lineage>
</organism>
<evidence type="ECO:0000313" key="3">
    <source>
        <dbReference type="EMBL" id="SFK78897.1"/>
    </source>
</evidence>
<feature type="transmembrane region" description="Helical" evidence="1">
    <location>
        <begin position="316"/>
        <end position="337"/>
    </location>
</feature>
<gene>
    <name evidence="3" type="ORF">SAMN04488079_1301</name>
</gene>
<dbReference type="AlphaFoldDB" id="A0A1I4CF15"/>
<evidence type="ECO:0000256" key="1">
    <source>
        <dbReference type="SAM" id="Phobius"/>
    </source>
</evidence>
<dbReference type="GO" id="GO:0006313">
    <property type="term" value="P:DNA transposition"/>
    <property type="evidence" value="ECO:0007669"/>
    <property type="project" value="InterPro"/>
</dbReference>
<dbReference type="NCBIfam" id="NF033591">
    <property type="entry name" value="transpos_IS4_2"/>
    <property type="match status" value="1"/>
</dbReference>
<reference evidence="4" key="1">
    <citation type="submission" date="2016-10" db="EMBL/GenBank/DDBJ databases">
        <authorList>
            <person name="Varghese N."/>
            <person name="Submissions S."/>
        </authorList>
    </citation>
    <scope>NUCLEOTIDE SEQUENCE [LARGE SCALE GENOMIC DNA]</scope>
    <source>
        <strain evidence="4">DSM 11578</strain>
    </source>
</reference>
<sequence>MNVHPILKKTMSLVTPDMHSRRRCALTDAIDSLLNGASATVTALGRGIASPAKEKHRIKRADRLLSNRHLHAQTLTLYQQLAKFTVGKAKRPILLVDWSDLDEHKGHFLLRATLVSHRRGLCLYEEVHDLSTKEKPKTHCQFLSRLAEVLGQQCQPIIVTDAGFKTPWFRAVLAMGWDFVGRARLPNFYSVDNEHWQCITQLYKRATQRPKLLKGAIARRNPLPCNLVIVKQKSTGRKVFNHAGCERQSKQHRVYRKSANDPWLLATSLSHSAFLATKTTKIYRYRMQIEEGFRDMKSHRFGQGFEYNKTTHKERLSVLILLTTIAHWILMVIGLAARQTQHHRQYQANSLKTDSVLSLPFIGFRVIADKYAKLKIREFMKSVRALHLSSAYLFETL</sequence>
<dbReference type="GO" id="GO:0003677">
    <property type="term" value="F:DNA binding"/>
    <property type="evidence" value="ECO:0007669"/>
    <property type="project" value="InterPro"/>
</dbReference>
<proteinExistence type="predicted"/>
<evidence type="ECO:0000313" key="4">
    <source>
        <dbReference type="Proteomes" id="UP000198924"/>
    </source>
</evidence>
<name>A0A1I4CF15_9GAMM</name>
<dbReference type="SUPFAM" id="SSF53098">
    <property type="entry name" value="Ribonuclease H-like"/>
    <property type="match status" value="1"/>
</dbReference>
<accession>A0A1I4CF15</accession>
<dbReference type="Pfam" id="PF01609">
    <property type="entry name" value="DDE_Tnp_1"/>
    <property type="match status" value="1"/>
</dbReference>
<keyword evidence="1" id="KW-1133">Transmembrane helix</keyword>
<dbReference type="OrthoDB" id="6140187at2"/>
<dbReference type="InterPro" id="IPR047658">
    <property type="entry name" value="IS4-like_transpos"/>
</dbReference>
<dbReference type="STRING" id="45496.SAMN04488079_1301"/>
<dbReference type="InterPro" id="IPR002559">
    <property type="entry name" value="Transposase_11"/>
</dbReference>
<dbReference type="GO" id="GO:0004803">
    <property type="term" value="F:transposase activity"/>
    <property type="evidence" value="ECO:0007669"/>
    <property type="project" value="InterPro"/>
</dbReference>
<keyword evidence="4" id="KW-1185">Reference proteome</keyword>
<dbReference type="PANTHER" id="PTHR35404:SF8">
    <property type="entry name" value="TRANSPOSASE OF TN10"/>
    <property type="match status" value="1"/>
</dbReference>
<keyword evidence="1" id="KW-0812">Transmembrane</keyword>
<protein>
    <submittedName>
        <fullName evidence="3">Transposase DDE domain-containing protein</fullName>
    </submittedName>
</protein>
<dbReference type="Proteomes" id="UP000198924">
    <property type="component" value="Unassembled WGS sequence"/>
</dbReference>
<dbReference type="EMBL" id="FOSH01000030">
    <property type="protein sequence ID" value="SFK78897.1"/>
    <property type="molecule type" value="Genomic_DNA"/>
</dbReference>
<dbReference type="InterPro" id="IPR012337">
    <property type="entry name" value="RNaseH-like_sf"/>
</dbReference>
<keyword evidence="1" id="KW-0472">Membrane</keyword>
<feature type="domain" description="Transposase IS4-like" evidence="2">
    <location>
        <begin position="90"/>
        <end position="327"/>
    </location>
</feature>